<feature type="signal peptide" evidence="1">
    <location>
        <begin position="1"/>
        <end position="20"/>
    </location>
</feature>
<keyword evidence="1" id="KW-0732">Signal</keyword>
<dbReference type="eggNOG" id="ENOG5031XNS">
    <property type="taxonomic scope" value="Bacteria"/>
</dbReference>
<organism evidence="2 3">
    <name type="scientific">Saccharothrix espanaensis (strain ATCC 51144 / DSM 44229 / JCM 9112 / NBRC 15066 / NRRL 15764)</name>
    <dbReference type="NCBI Taxonomy" id="1179773"/>
    <lineage>
        <taxon>Bacteria</taxon>
        <taxon>Bacillati</taxon>
        <taxon>Actinomycetota</taxon>
        <taxon>Actinomycetes</taxon>
        <taxon>Pseudonocardiales</taxon>
        <taxon>Pseudonocardiaceae</taxon>
        <taxon>Saccharothrix</taxon>
    </lineage>
</organism>
<dbReference type="AlphaFoldDB" id="K0JWY7"/>
<dbReference type="OrthoDB" id="3695208at2"/>
<name>K0JWY7_SACES</name>
<evidence type="ECO:0000256" key="1">
    <source>
        <dbReference type="SAM" id="SignalP"/>
    </source>
</evidence>
<gene>
    <name evidence="2" type="ordered locus">BN6_13870</name>
</gene>
<dbReference type="RefSeq" id="WP_015098826.1">
    <property type="nucleotide sequence ID" value="NC_019673.1"/>
</dbReference>
<dbReference type="EMBL" id="HE804045">
    <property type="protein sequence ID" value="CCH28713.1"/>
    <property type="molecule type" value="Genomic_DNA"/>
</dbReference>
<dbReference type="KEGG" id="sesp:BN6_13870"/>
<reference evidence="2 3" key="1">
    <citation type="journal article" date="2012" name="BMC Genomics">
        <title>Complete genome sequence of Saccharothrix espanaensis DSM 44229T and comparison to the other completely sequenced Pseudonocardiaceae.</title>
        <authorList>
            <person name="Strobel T."/>
            <person name="Al-Dilaimi A."/>
            <person name="Blom J."/>
            <person name="Gessner A."/>
            <person name="Kalinowski J."/>
            <person name="Luzhetska M."/>
            <person name="Puhler A."/>
            <person name="Szczepanowski R."/>
            <person name="Bechthold A."/>
            <person name="Ruckert C."/>
        </authorList>
    </citation>
    <scope>NUCLEOTIDE SEQUENCE [LARGE SCALE GENOMIC DNA]</scope>
    <source>
        <strain evidence="3">ATCC 51144 / DSM 44229 / JCM 9112 / NBRC 15066 / NRRL 15764</strain>
    </source>
</reference>
<dbReference type="PROSITE" id="PS51257">
    <property type="entry name" value="PROKAR_LIPOPROTEIN"/>
    <property type="match status" value="1"/>
</dbReference>
<protein>
    <submittedName>
        <fullName evidence="2">Putative secreted protein</fullName>
    </submittedName>
</protein>
<feature type="chain" id="PRO_5039354700" evidence="1">
    <location>
        <begin position="21"/>
        <end position="172"/>
    </location>
</feature>
<dbReference type="PATRIC" id="fig|1179773.3.peg.1395"/>
<dbReference type="HOGENOM" id="CLU_1583071_0_0_11"/>
<proteinExistence type="predicted"/>
<evidence type="ECO:0000313" key="3">
    <source>
        <dbReference type="Proteomes" id="UP000006281"/>
    </source>
</evidence>
<sequence length="172" mass="17412">MVIKNALAAVLGLAVLTACTATPESAPTTGDSAPPTTTSTTQAAVAGIDCAKAPADVVGAALQLNLKHPRQEIDGKLVTCHYDGGGAMTSVRFATGADAASFAKGKEGFGSGGQRAKDLPGFFDEAYTGSLGTGEVLVNTLAARKGPLEVVVTSGANFEQEKKLVTALFERV</sequence>
<dbReference type="BioCyc" id="SESP1179773:BN6_RS06825-MONOMER"/>
<accession>K0JWY7</accession>
<keyword evidence="3" id="KW-1185">Reference proteome</keyword>
<evidence type="ECO:0000313" key="2">
    <source>
        <dbReference type="EMBL" id="CCH28713.1"/>
    </source>
</evidence>
<dbReference type="Proteomes" id="UP000006281">
    <property type="component" value="Chromosome"/>
</dbReference>